<evidence type="ECO:0000256" key="1">
    <source>
        <dbReference type="ARBA" id="ARBA00008601"/>
    </source>
</evidence>
<dbReference type="Gene3D" id="3.90.190.10">
    <property type="entry name" value="Protein tyrosine phosphatase superfamily"/>
    <property type="match status" value="1"/>
</dbReference>
<evidence type="ECO:0000259" key="7">
    <source>
        <dbReference type="PROSITE" id="PS50054"/>
    </source>
</evidence>
<evidence type="ECO:0000259" key="8">
    <source>
        <dbReference type="PROSITE" id="PS50056"/>
    </source>
</evidence>
<evidence type="ECO:0000256" key="2">
    <source>
        <dbReference type="ARBA" id="ARBA00022801"/>
    </source>
</evidence>
<dbReference type="Pfam" id="PF00782">
    <property type="entry name" value="DSPc"/>
    <property type="match status" value="1"/>
</dbReference>
<dbReference type="PROSITE" id="PS50056">
    <property type="entry name" value="TYR_PHOSPHATASE_2"/>
    <property type="match status" value="1"/>
</dbReference>
<dbReference type="GO" id="GO:0004725">
    <property type="term" value="F:protein tyrosine phosphatase activity"/>
    <property type="evidence" value="ECO:0007669"/>
    <property type="project" value="TreeGrafter"/>
</dbReference>
<keyword evidence="3" id="KW-0904">Protein phosphatase</keyword>
<evidence type="ECO:0000256" key="6">
    <source>
        <dbReference type="SAM" id="MobiDB-lite"/>
    </source>
</evidence>
<dbReference type="AlphaFoldDB" id="A0AAW0EX93"/>
<name>A0AAW0EX93_9TRYP</name>
<sequence>MPPKASQSATPPPPPSDVLFHHLPDADLNLFFRILRFVSAHQQLSDLNKAVDFADGGTGAPSSSPTVSAPSSAVPRHRTQTGTSTSVSNRIRTPPSLREPLEAFRMMATNLPIDQEGLDTSRAVLCELLEELCEELADPDIIAELHEKVLPSGEGAPAEESGDEGLGSSAVECGVIRRPSGFGVDGLSQMQEVIPGLWCGSYHPATDRELMQRHGITHVCCCIGTQPRFPGDFMYMTLAADDRPDYEMSQHFARTFEFIENALVKCHGGVLVHCGAGISRAPTVVSAYLMRKVRLGSSAAVHLVQHHRACASPNMGFRRQLHAYGKQIGVEEAASEARGEMDNKSFARAMNSLKK</sequence>
<dbReference type="GO" id="GO:0007165">
    <property type="term" value="P:signal transduction"/>
    <property type="evidence" value="ECO:0007669"/>
    <property type="project" value="TreeGrafter"/>
</dbReference>
<dbReference type="GO" id="GO:0004722">
    <property type="term" value="F:protein serine/threonine phosphatase activity"/>
    <property type="evidence" value="ECO:0007669"/>
    <property type="project" value="UniProtKB-EC"/>
</dbReference>
<dbReference type="EMBL" id="JAECZO010000118">
    <property type="protein sequence ID" value="KAK7197756.1"/>
    <property type="molecule type" value="Genomic_DNA"/>
</dbReference>
<dbReference type="FunFam" id="3.90.190.10:FF:000036">
    <property type="entry name" value="Serine/threonine/tyrosine-interacting protein a"/>
    <property type="match status" value="1"/>
</dbReference>
<feature type="compositionally biased region" description="Polar residues" evidence="6">
    <location>
        <begin position="80"/>
        <end position="91"/>
    </location>
</feature>
<feature type="domain" description="Tyrosine specific protein phosphatases" evidence="8">
    <location>
        <begin position="250"/>
        <end position="308"/>
    </location>
</feature>
<keyword evidence="2" id="KW-0378">Hydrolase</keyword>
<evidence type="ECO:0000313" key="9">
    <source>
        <dbReference type="EMBL" id="KAK7197756.1"/>
    </source>
</evidence>
<feature type="domain" description="Tyrosine-protein phosphatase" evidence="7">
    <location>
        <begin position="189"/>
        <end position="330"/>
    </location>
</feature>
<dbReference type="PROSITE" id="PS50054">
    <property type="entry name" value="TYR_PHOSPHATASE_DUAL"/>
    <property type="match status" value="1"/>
</dbReference>
<comment type="catalytic activity">
    <reaction evidence="4">
        <text>O-phospho-L-seryl-[protein] + H2O = L-seryl-[protein] + phosphate</text>
        <dbReference type="Rhea" id="RHEA:20629"/>
        <dbReference type="Rhea" id="RHEA-COMP:9863"/>
        <dbReference type="Rhea" id="RHEA-COMP:11604"/>
        <dbReference type="ChEBI" id="CHEBI:15377"/>
        <dbReference type="ChEBI" id="CHEBI:29999"/>
        <dbReference type="ChEBI" id="CHEBI:43474"/>
        <dbReference type="ChEBI" id="CHEBI:83421"/>
        <dbReference type="EC" id="3.1.3.16"/>
    </reaction>
</comment>
<evidence type="ECO:0000256" key="4">
    <source>
        <dbReference type="ARBA" id="ARBA00047761"/>
    </source>
</evidence>
<organism evidence="9 10">
    <name type="scientific">Novymonas esmeraldas</name>
    <dbReference type="NCBI Taxonomy" id="1808958"/>
    <lineage>
        <taxon>Eukaryota</taxon>
        <taxon>Discoba</taxon>
        <taxon>Euglenozoa</taxon>
        <taxon>Kinetoplastea</taxon>
        <taxon>Metakinetoplastina</taxon>
        <taxon>Trypanosomatida</taxon>
        <taxon>Trypanosomatidae</taxon>
        <taxon>Novymonas</taxon>
    </lineage>
</organism>
<feature type="compositionally biased region" description="Low complexity" evidence="6">
    <location>
        <begin position="60"/>
        <end position="74"/>
    </location>
</feature>
<accession>A0AAW0EX93</accession>
<protein>
    <submittedName>
        <fullName evidence="9">Dual specificity protein phosphatase</fullName>
    </submittedName>
</protein>
<dbReference type="InterPro" id="IPR000340">
    <property type="entry name" value="Dual-sp_phosphatase_cat-dom"/>
</dbReference>
<comment type="similarity">
    <text evidence="1">Belongs to the protein-tyrosine phosphatase family. Non-receptor class dual specificity subfamily.</text>
</comment>
<proteinExistence type="inferred from homology"/>
<evidence type="ECO:0000313" key="10">
    <source>
        <dbReference type="Proteomes" id="UP001430356"/>
    </source>
</evidence>
<evidence type="ECO:0000256" key="5">
    <source>
        <dbReference type="ARBA" id="ARBA00048336"/>
    </source>
</evidence>
<dbReference type="SMART" id="SM00195">
    <property type="entry name" value="DSPc"/>
    <property type="match status" value="1"/>
</dbReference>
<reference evidence="9 10" key="1">
    <citation type="journal article" date="2021" name="MBio">
        <title>A New Model Trypanosomatid, Novymonas esmeraldas: Genomic Perception of Its 'Candidatus Pandoraea novymonadis' Endosymbiont.</title>
        <authorList>
            <person name="Zakharova A."/>
            <person name="Saura A."/>
            <person name="Butenko A."/>
            <person name="Podesvova L."/>
            <person name="Warmusova S."/>
            <person name="Kostygov A.Y."/>
            <person name="Nenarokova A."/>
            <person name="Lukes J."/>
            <person name="Opperdoes F.R."/>
            <person name="Yurchenko V."/>
        </authorList>
    </citation>
    <scope>NUCLEOTIDE SEQUENCE [LARGE SCALE GENOMIC DNA]</scope>
    <source>
        <strain evidence="9 10">E262AT.01</strain>
    </source>
</reference>
<comment type="caution">
    <text evidence="9">The sequence shown here is derived from an EMBL/GenBank/DDBJ whole genome shotgun (WGS) entry which is preliminary data.</text>
</comment>
<dbReference type="CDD" id="cd14498">
    <property type="entry name" value="DSP"/>
    <property type="match status" value="1"/>
</dbReference>
<dbReference type="PANTHER" id="PTHR45948">
    <property type="entry name" value="DUAL SPECIFICITY PROTEIN PHOSPHATASE DDB_G0269404-RELATED"/>
    <property type="match status" value="1"/>
</dbReference>
<keyword evidence="10" id="KW-1185">Reference proteome</keyword>
<dbReference type="InterPro" id="IPR000387">
    <property type="entry name" value="Tyr_Pase_dom"/>
</dbReference>
<dbReference type="GO" id="GO:0005829">
    <property type="term" value="C:cytosol"/>
    <property type="evidence" value="ECO:0007669"/>
    <property type="project" value="TreeGrafter"/>
</dbReference>
<evidence type="ECO:0000256" key="3">
    <source>
        <dbReference type="ARBA" id="ARBA00022912"/>
    </source>
</evidence>
<feature type="region of interest" description="Disordered" evidence="6">
    <location>
        <begin position="56"/>
        <end position="93"/>
    </location>
</feature>
<dbReference type="Proteomes" id="UP001430356">
    <property type="component" value="Unassembled WGS sequence"/>
</dbReference>
<dbReference type="PANTHER" id="PTHR45948:SF2">
    <property type="entry name" value="DUAL SPECIFICITY PROTEIN PHOSPHATASE"/>
    <property type="match status" value="1"/>
</dbReference>
<gene>
    <name evidence="9" type="ORF">NESM_000728000</name>
</gene>
<dbReference type="InterPro" id="IPR029021">
    <property type="entry name" value="Prot-tyrosine_phosphatase-like"/>
</dbReference>
<dbReference type="InterPro" id="IPR020422">
    <property type="entry name" value="TYR_PHOSPHATASE_DUAL_dom"/>
</dbReference>
<comment type="catalytic activity">
    <reaction evidence="5">
        <text>O-phospho-L-threonyl-[protein] + H2O = L-threonyl-[protein] + phosphate</text>
        <dbReference type="Rhea" id="RHEA:47004"/>
        <dbReference type="Rhea" id="RHEA-COMP:11060"/>
        <dbReference type="Rhea" id="RHEA-COMP:11605"/>
        <dbReference type="ChEBI" id="CHEBI:15377"/>
        <dbReference type="ChEBI" id="CHEBI:30013"/>
        <dbReference type="ChEBI" id="CHEBI:43474"/>
        <dbReference type="ChEBI" id="CHEBI:61977"/>
        <dbReference type="EC" id="3.1.3.16"/>
    </reaction>
</comment>
<dbReference type="SUPFAM" id="SSF52799">
    <property type="entry name" value="(Phosphotyrosine protein) phosphatases II"/>
    <property type="match status" value="1"/>
</dbReference>